<evidence type="ECO:0000313" key="4">
    <source>
        <dbReference type="Proteomes" id="UP001050691"/>
    </source>
</evidence>
<protein>
    <recommendedName>
        <fullName evidence="2">Glycan binding protein Y3-like domain-containing protein</fullName>
    </recommendedName>
</protein>
<dbReference type="Proteomes" id="UP001050691">
    <property type="component" value="Unassembled WGS sequence"/>
</dbReference>
<evidence type="ECO:0000259" key="2">
    <source>
        <dbReference type="Pfam" id="PF22803"/>
    </source>
</evidence>
<dbReference type="InterPro" id="IPR054443">
    <property type="entry name" value="Y3-like_dom"/>
</dbReference>
<feature type="chain" id="PRO_5043551372" description="Glycan binding protein Y3-like domain-containing protein" evidence="1">
    <location>
        <begin position="19"/>
        <end position="130"/>
    </location>
</feature>
<dbReference type="Pfam" id="PF22803">
    <property type="entry name" value="GBD_Y3"/>
    <property type="match status" value="1"/>
</dbReference>
<organism evidence="3 4">
    <name type="scientific">Clathrus columnatus</name>
    <dbReference type="NCBI Taxonomy" id="1419009"/>
    <lineage>
        <taxon>Eukaryota</taxon>
        <taxon>Fungi</taxon>
        <taxon>Dikarya</taxon>
        <taxon>Basidiomycota</taxon>
        <taxon>Agaricomycotina</taxon>
        <taxon>Agaricomycetes</taxon>
        <taxon>Phallomycetidae</taxon>
        <taxon>Phallales</taxon>
        <taxon>Clathraceae</taxon>
        <taxon>Clathrus</taxon>
    </lineage>
</organism>
<dbReference type="AlphaFoldDB" id="A0AAV4ZYH6"/>
<keyword evidence="4" id="KW-1185">Reference proteome</keyword>
<keyword evidence="1" id="KW-0732">Signal</keyword>
<feature type="domain" description="Glycan binding protein Y3-like" evidence="2">
    <location>
        <begin position="34"/>
        <end position="127"/>
    </location>
</feature>
<accession>A0AAV4ZYH6</accession>
<evidence type="ECO:0000256" key="1">
    <source>
        <dbReference type="SAM" id="SignalP"/>
    </source>
</evidence>
<comment type="caution">
    <text evidence="3">The sequence shown here is derived from an EMBL/GenBank/DDBJ whole genome shotgun (WGS) entry which is preliminary data.</text>
</comment>
<dbReference type="EMBL" id="BPWL01000001">
    <property type="protein sequence ID" value="GJJ06132.1"/>
    <property type="molecule type" value="Genomic_DNA"/>
</dbReference>
<proteinExistence type="predicted"/>
<feature type="signal peptide" evidence="1">
    <location>
        <begin position="1"/>
        <end position="18"/>
    </location>
</feature>
<evidence type="ECO:0000313" key="3">
    <source>
        <dbReference type="EMBL" id="GJJ06132.1"/>
    </source>
</evidence>
<reference evidence="3" key="1">
    <citation type="submission" date="2021-10" db="EMBL/GenBank/DDBJ databases">
        <title>De novo Genome Assembly of Clathrus columnatus (Basidiomycota, Fungi) Using Illumina and Nanopore Sequence Data.</title>
        <authorList>
            <person name="Ogiso-Tanaka E."/>
            <person name="Itagaki H."/>
            <person name="Hosoya T."/>
            <person name="Hosaka K."/>
        </authorList>
    </citation>
    <scope>NUCLEOTIDE SEQUENCE</scope>
    <source>
        <strain evidence="3">MO-923</strain>
    </source>
</reference>
<gene>
    <name evidence="3" type="ORF">Clacol_000321</name>
</gene>
<sequence length="130" mass="13600">MRSLQLIQLLLSTLCVYAQLEFECLPGISGSALCGILVPTFCQTLQNVTFSPGDSLSRCFNIVSTNATVTQCDFTTLNVVSDVLPPSVPNCESVLENIIVGCPTGGIGQFVGGSYTFAVQPGNTGSCSNP</sequence>
<name>A0AAV4ZYH6_9AGAM</name>